<gene>
    <name evidence="1" type="ORF">DSM112329_02546</name>
</gene>
<name>A0AAU7AVG6_9ACTN</name>
<reference evidence="1" key="1">
    <citation type="submission" date="2022-12" db="EMBL/GenBank/DDBJ databases">
        <title>Paraconexibacter alkalitolerans sp. nov. and Baekduia alba sp. nov., isolated from soil and emended description of the genera Paraconexibacter (Chun et al., 2020) and Baekduia (An et al., 2020).</title>
        <authorList>
            <person name="Vieira S."/>
            <person name="Huber K.J."/>
            <person name="Geppert A."/>
            <person name="Wolf J."/>
            <person name="Neumann-Schaal M."/>
            <person name="Muesken M."/>
            <person name="Overmann J."/>
        </authorList>
    </citation>
    <scope>NUCLEOTIDE SEQUENCE</scope>
    <source>
        <strain evidence="1">AEG42_29</strain>
    </source>
</reference>
<dbReference type="InterPro" id="IPR015996">
    <property type="entry name" value="UCP028451"/>
</dbReference>
<dbReference type="PIRSF" id="PIRSF028451">
    <property type="entry name" value="UCP028451"/>
    <property type="match status" value="1"/>
</dbReference>
<dbReference type="NCBIfam" id="TIGR02453">
    <property type="entry name" value="TIGR02453 family protein"/>
    <property type="match status" value="1"/>
</dbReference>
<dbReference type="KEGG" id="parq:DSM112329_02546"/>
<protein>
    <recommendedName>
        <fullName evidence="2">TIGR02453 family protein</fullName>
    </recommendedName>
</protein>
<dbReference type="PANTHER" id="PTHR36452:SF1">
    <property type="entry name" value="DUF2461 DOMAIN-CONTAINING PROTEIN"/>
    <property type="match status" value="1"/>
</dbReference>
<proteinExistence type="predicted"/>
<dbReference type="Pfam" id="PF09365">
    <property type="entry name" value="DUF2461"/>
    <property type="match status" value="1"/>
</dbReference>
<accession>A0AAU7AVG6</accession>
<dbReference type="EMBL" id="CP114014">
    <property type="protein sequence ID" value="XAY05688.1"/>
    <property type="molecule type" value="Genomic_DNA"/>
</dbReference>
<sequence length="215" mass="23399">MPAFSGWPKEALTFLADLEANNDRDWFKANRGRYDASCAEPALALGADLSDLGTPKLFRPWNDTRFRPGPPLKEHVGLAVGYEGAGGWYVQLALDGVMIAAGLHSPKPDQVARLRAAIDDGRKAAALTRGLAVARAAGLTLNDPDLLRVPRGFDADHPRAELLRRRSLTVSVTMPPAAWLHKPAAYAHIRESLDAATPMVNWLRRHVGPTQATSR</sequence>
<dbReference type="AlphaFoldDB" id="A0AAU7AVG6"/>
<dbReference type="InterPro" id="IPR012808">
    <property type="entry name" value="CHP02453"/>
</dbReference>
<dbReference type="RefSeq" id="WP_354702192.1">
    <property type="nucleotide sequence ID" value="NZ_CP114014.1"/>
</dbReference>
<evidence type="ECO:0008006" key="2">
    <source>
        <dbReference type="Google" id="ProtNLM"/>
    </source>
</evidence>
<evidence type="ECO:0000313" key="1">
    <source>
        <dbReference type="EMBL" id="XAY05688.1"/>
    </source>
</evidence>
<organism evidence="1">
    <name type="scientific">Paraconexibacter sp. AEG42_29</name>
    <dbReference type="NCBI Taxonomy" id="2997339"/>
    <lineage>
        <taxon>Bacteria</taxon>
        <taxon>Bacillati</taxon>
        <taxon>Actinomycetota</taxon>
        <taxon>Thermoleophilia</taxon>
        <taxon>Solirubrobacterales</taxon>
        <taxon>Paraconexibacteraceae</taxon>
        <taxon>Paraconexibacter</taxon>
    </lineage>
</organism>
<dbReference type="PANTHER" id="PTHR36452">
    <property type="entry name" value="CHROMOSOME 12, WHOLE GENOME SHOTGUN SEQUENCE"/>
    <property type="match status" value="1"/>
</dbReference>